<dbReference type="PROSITE" id="PS50893">
    <property type="entry name" value="ABC_TRANSPORTER_2"/>
    <property type="match status" value="1"/>
</dbReference>
<protein>
    <submittedName>
        <fullName evidence="6">ABC transporter ATP-binding protein</fullName>
    </submittedName>
</protein>
<dbReference type="PANTHER" id="PTHR42788">
    <property type="entry name" value="TAURINE IMPORT ATP-BINDING PROTEIN-RELATED"/>
    <property type="match status" value="1"/>
</dbReference>
<evidence type="ECO:0000256" key="1">
    <source>
        <dbReference type="ARBA" id="ARBA00022448"/>
    </source>
</evidence>
<dbReference type="Pfam" id="PF00005">
    <property type="entry name" value="ABC_tran"/>
    <property type="match status" value="1"/>
</dbReference>
<feature type="region of interest" description="Disordered" evidence="4">
    <location>
        <begin position="1"/>
        <end position="26"/>
    </location>
</feature>
<evidence type="ECO:0000313" key="7">
    <source>
        <dbReference type="Proteomes" id="UP001501690"/>
    </source>
</evidence>
<keyword evidence="7" id="KW-1185">Reference proteome</keyword>
<dbReference type="InterPro" id="IPR003593">
    <property type="entry name" value="AAA+_ATPase"/>
</dbReference>
<dbReference type="PROSITE" id="PS00211">
    <property type="entry name" value="ABC_TRANSPORTER_1"/>
    <property type="match status" value="1"/>
</dbReference>
<dbReference type="InterPro" id="IPR003439">
    <property type="entry name" value="ABC_transporter-like_ATP-bd"/>
</dbReference>
<dbReference type="Proteomes" id="UP001501690">
    <property type="component" value="Unassembled WGS sequence"/>
</dbReference>
<evidence type="ECO:0000313" key="6">
    <source>
        <dbReference type="EMBL" id="GAA1707456.1"/>
    </source>
</evidence>
<evidence type="ECO:0000256" key="4">
    <source>
        <dbReference type="SAM" id="MobiDB-lite"/>
    </source>
</evidence>
<reference evidence="6 7" key="1">
    <citation type="journal article" date="2019" name="Int. J. Syst. Evol. Microbiol.">
        <title>The Global Catalogue of Microorganisms (GCM) 10K type strain sequencing project: providing services to taxonomists for standard genome sequencing and annotation.</title>
        <authorList>
            <consortium name="The Broad Institute Genomics Platform"/>
            <consortium name="The Broad Institute Genome Sequencing Center for Infectious Disease"/>
            <person name="Wu L."/>
            <person name="Ma J."/>
        </authorList>
    </citation>
    <scope>NUCLEOTIDE SEQUENCE [LARGE SCALE GENOMIC DNA]</scope>
    <source>
        <strain evidence="6 7">JCM 15577</strain>
    </source>
</reference>
<dbReference type="EMBL" id="BAAAPL010000002">
    <property type="protein sequence ID" value="GAA1707456.1"/>
    <property type="molecule type" value="Genomic_DNA"/>
</dbReference>
<proteinExistence type="predicted"/>
<keyword evidence="2" id="KW-0547">Nucleotide-binding</keyword>
<accession>A0ABN2ILJ5</accession>
<name>A0ABN2ILJ5_9MICO</name>
<dbReference type="SUPFAM" id="SSF52540">
    <property type="entry name" value="P-loop containing nucleoside triphosphate hydrolases"/>
    <property type="match status" value="1"/>
</dbReference>
<dbReference type="InterPro" id="IPR027417">
    <property type="entry name" value="P-loop_NTPase"/>
</dbReference>
<dbReference type="PANTHER" id="PTHR42788:SF13">
    <property type="entry name" value="ALIPHATIC SULFONATES IMPORT ATP-BINDING PROTEIN SSUB"/>
    <property type="match status" value="1"/>
</dbReference>
<gene>
    <name evidence="6" type="ORF">GCM10009808_26790</name>
</gene>
<evidence type="ECO:0000259" key="5">
    <source>
        <dbReference type="PROSITE" id="PS50893"/>
    </source>
</evidence>
<dbReference type="InterPro" id="IPR017871">
    <property type="entry name" value="ABC_transporter-like_CS"/>
</dbReference>
<dbReference type="SMART" id="SM00382">
    <property type="entry name" value="AAA"/>
    <property type="match status" value="1"/>
</dbReference>
<keyword evidence="1" id="KW-0813">Transport</keyword>
<dbReference type="Gene3D" id="3.40.50.300">
    <property type="entry name" value="P-loop containing nucleotide triphosphate hydrolases"/>
    <property type="match status" value="1"/>
</dbReference>
<comment type="caution">
    <text evidence="6">The sequence shown here is derived from an EMBL/GenBank/DDBJ whole genome shotgun (WGS) entry which is preliminary data.</text>
</comment>
<organism evidence="6 7">
    <name type="scientific">Microbacterium sediminicola</name>
    <dbReference type="NCBI Taxonomy" id="415210"/>
    <lineage>
        <taxon>Bacteria</taxon>
        <taxon>Bacillati</taxon>
        <taxon>Actinomycetota</taxon>
        <taxon>Actinomycetes</taxon>
        <taxon>Micrococcales</taxon>
        <taxon>Microbacteriaceae</taxon>
        <taxon>Microbacterium</taxon>
    </lineage>
</organism>
<evidence type="ECO:0000256" key="2">
    <source>
        <dbReference type="ARBA" id="ARBA00022741"/>
    </source>
</evidence>
<dbReference type="InterPro" id="IPR050166">
    <property type="entry name" value="ABC_transporter_ATP-bind"/>
</dbReference>
<dbReference type="CDD" id="cd03293">
    <property type="entry name" value="ABC_NrtD_SsuB_transporters"/>
    <property type="match status" value="1"/>
</dbReference>
<sequence length="282" mass="30027">MRVSSHDAHPAPPLREARTMTTPATATATIPAEISLTDIRKTFRTRTGTVTALDDFTLQVSGGEFVAILGPSGCGKSTALRMAAGLDVPDAGAVTVDSDTPATLGGAGKLGVAFQDNALLPWLSVRKNIALPYKATGTAVDRARVDALIELVGLSSFADARPGQLSGGMRQRVSIARSLVLSPRVLLLDEPFGALDAVTRHRLNVELARILDAERSTTLLVTHSVEEALFLADRVVVMTGRPGKVKQELDVPFPRHRTKDVLIDPEFLRLSAELTAALDHDA</sequence>
<feature type="domain" description="ABC transporter" evidence="5">
    <location>
        <begin position="34"/>
        <end position="265"/>
    </location>
</feature>
<evidence type="ECO:0000256" key="3">
    <source>
        <dbReference type="ARBA" id="ARBA00022840"/>
    </source>
</evidence>
<dbReference type="GO" id="GO:0005524">
    <property type="term" value="F:ATP binding"/>
    <property type="evidence" value="ECO:0007669"/>
    <property type="project" value="UniProtKB-KW"/>
</dbReference>
<keyword evidence="3 6" id="KW-0067">ATP-binding</keyword>